<dbReference type="AlphaFoldDB" id="A0A846WP83"/>
<dbReference type="InterPro" id="IPR017871">
    <property type="entry name" value="ABC_transporter-like_CS"/>
</dbReference>
<feature type="domain" description="ABC transporter" evidence="8">
    <location>
        <begin position="282"/>
        <end position="510"/>
    </location>
</feature>
<dbReference type="Gene3D" id="3.40.50.300">
    <property type="entry name" value="P-loop containing nucleotide triphosphate hydrolases"/>
    <property type="match status" value="2"/>
</dbReference>
<dbReference type="SUPFAM" id="SSF52540">
    <property type="entry name" value="P-loop containing nucleoside triphosphate hydrolases"/>
    <property type="match status" value="2"/>
</dbReference>
<evidence type="ECO:0000256" key="2">
    <source>
        <dbReference type="ARBA" id="ARBA00005417"/>
    </source>
</evidence>
<dbReference type="InterPro" id="IPR050388">
    <property type="entry name" value="ABC_Ni/Peptide_Import"/>
</dbReference>
<dbReference type="InterPro" id="IPR003439">
    <property type="entry name" value="ABC_transporter-like_ATP-bd"/>
</dbReference>
<evidence type="ECO:0000256" key="5">
    <source>
        <dbReference type="ARBA" id="ARBA00022741"/>
    </source>
</evidence>
<evidence type="ECO:0000256" key="7">
    <source>
        <dbReference type="ARBA" id="ARBA00023136"/>
    </source>
</evidence>
<evidence type="ECO:0000256" key="4">
    <source>
        <dbReference type="ARBA" id="ARBA00022475"/>
    </source>
</evidence>
<feature type="domain" description="ABC transporter" evidence="8">
    <location>
        <begin position="10"/>
        <end position="259"/>
    </location>
</feature>
<protein>
    <submittedName>
        <fullName evidence="9">ABC transporter ATP-binding protein</fullName>
    </submittedName>
</protein>
<dbReference type="GO" id="GO:0005524">
    <property type="term" value="F:ATP binding"/>
    <property type="evidence" value="ECO:0007669"/>
    <property type="project" value="UniProtKB-KW"/>
</dbReference>
<name>A0A846WP83_9ACTN</name>
<dbReference type="InterPro" id="IPR027417">
    <property type="entry name" value="P-loop_NTPase"/>
</dbReference>
<dbReference type="SMART" id="SM00382">
    <property type="entry name" value="AAA"/>
    <property type="match status" value="2"/>
</dbReference>
<keyword evidence="4" id="KW-1003">Cell membrane</keyword>
<dbReference type="GO" id="GO:0005886">
    <property type="term" value="C:plasma membrane"/>
    <property type="evidence" value="ECO:0007669"/>
    <property type="project" value="UniProtKB-SubCell"/>
</dbReference>
<sequence>MSPVSDLPVLDVTDLRVAYRTNGIETEAVRGVDLTVARGETVAVVGESGSGKSSVAHAIIGLLPRTAHSTGRVHLGDLRIDELGSRAMNRIRGARIGLVPQDPGTALNPVQRVGDQVAEVLRIHGRAARKTARIHALEHLADAGIDDPEVRYHQLPHQLSGGQRQRVLIAMAMACEPELIIADEPTSALDVTVQRRILDHLAARAADSGTSILLITHDIGVAADRADRLVVMSGGQIVESGSTAQILTEPRHAYTRRLIADAPALTSGTLAAPRDDDAPVIARADHISRSFRVGRGNGLTAVDDVSLAVRAGQTLAVVGESGSGKTTTARILAGLETHDSGVVEAGDRRGDVGFVYQNPFSSMNPKLTVEQIISEPLRGVPRAQRRRRVDELLAAVALEPGHARRLPTALSGGQRQRVAIARALATTPKLLILDEPVSALDVTIQAQVLRLLADLQRHHGIAYLFISHDLAVVRQISHRVAVMRAGRIVEEGPVEDVFDDPRHDYTRALLAAIPGAGRTAGSSTNLPKESAHA</sequence>
<accession>A0A846WP83</accession>
<dbReference type="PANTHER" id="PTHR43297">
    <property type="entry name" value="OLIGOPEPTIDE TRANSPORT ATP-BINDING PROTEIN APPD"/>
    <property type="match status" value="1"/>
</dbReference>
<dbReference type="RefSeq" id="WP_006368302.1">
    <property type="nucleotide sequence ID" value="NZ_JAAXPC010000009.1"/>
</dbReference>
<keyword evidence="7" id="KW-0472">Membrane</keyword>
<evidence type="ECO:0000259" key="8">
    <source>
        <dbReference type="PROSITE" id="PS50893"/>
    </source>
</evidence>
<dbReference type="GO" id="GO:0016887">
    <property type="term" value="F:ATP hydrolysis activity"/>
    <property type="evidence" value="ECO:0007669"/>
    <property type="project" value="InterPro"/>
</dbReference>
<evidence type="ECO:0000256" key="6">
    <source>
        <dbReference type="ARBA" id="ARBA00022840"/>
    </source>
</evidence>
<keyword evidence="3" id="KW-0813">Transport</keyword>
<organism evidence="9 10">
    <name type="scientific">Gordonia polyisoprenivorans</name>
    <dbReference type="NCBI Taxonomy" id="84595"/>
    <lineage>
        <taxon>Bacteria</taxon>
        <taxon>Bacillati</taxon>
        <taxon>Actinomycetota</taxon>
        <taxon>Actinomycetes</taxon>
        <taxon>Mycobacteriales</taxon>
        <taxon>Gordoniaceae</taxon>
        <taxon>Gordonia</taxon>
    </lineage>
</organism>
<dbReference type="PROSITE" id="PS00211">
    <property type="entry name" value="ABC_TRANSPORTER_1"/>
    <property type="match status" value="2"/>
</dbReference>
<dbReference type="NCBIfam" id="NF008453">
    <property type="entry name" value="PRK11308.1"/>
    <property type="match status" value="2"/>
</dbReference>
<dbReference type="GO" id="GO:0015833">
    <property type="term" value="P:peptide transport"/>
    <property type="evidence" value="ECO:0007669"/>
    <property type="project" value="InterPro"/>
</dbReference>
<dbReference type="PANTHER" id="PTHR43297:SF2">
    <property type="entry name" value="DIPEPTIDE TRANSPORT ATP-BINDING PROTEIN DPPD"/>
    <property type="match status" value="1"/>
</dbReference>
<evidence type="ECO:0000256" key="3">
    <source>
        <dbReference type="ARBA" id="ARBA00022448"/>
    </source>
</evidence>
<comment type="similarity">
    <text evidence="2">Belongs to the ABC transporter superfamily.</text>
</comment>
<evidence type="ECO:0000313" key="10">
    <source>
        <dbReference type="Proteomes" id="UP000563898"/>
    </source>
</evidence>
<proteinExistence type="inferred from homology"/>
<comment type="subcellular location">
    <subcellularLocation>
        <location evidence="1">Cell membrane</location>
        <topology evidence="1">Peripheral membrane protein</topology>
    </subcellularLocation>
</comment>
<dbReference type="InterPro" id="IPR003593">
    <property type="entry name" value="AAA+_ATPase"/>
</dbReference>
<dbReference type="PROSITE" id="PS50893">
    <property type="entry name" value="ABC_TRANSPORTER_2"/>
    <property type="match status" value="2"/>
</dbReference>
<evidence type="ECO:0000256" key="1">
    <source>
        <dbReference type="ARBA" id="ARBA00004202"/>
    </source>
</evidence>
<dbReference type="CDD" id="cd03257">
    <property type="entry name" value="ABC_NikE_OppD_transporters"/>
    <property type="match status" value="2"/>
</dbReference>
<dbReference type="Pfam" id="PF08352">
    <property type="entry name" value="oligo_HPY"/>
    <property type="match status" value="2"/>
</dbReference>
<gene>
    <name evidence="9" type="ORF">HGA05_16790</name>
</gene>
<dbReference type="EMBL" id="JAAXPC010000009">
    <property type="protein sequence ID" value="NKY03229.1"/>
    <property type="molecule type" value="Genomic_DNA"/>
</dbReference>
<keyword evidence="6 9" id="KW-0067">ATP-binding</keyword>
<evidence type="ECO:0000313" key="9">
    <source>
        <dbReference type="EMBL" id="NKY03229.1"/>
    </source>
</evidence>
<comment type="caution">
    <text evidence="9">The sequence shown here is derived from an EMBL/GenBank/DDBJ whole genome shotgun (WGS) entry which is preliminary data.</text>
</comment>
<keyword evidence="5" id="KW-0547">Nucleotide-binding</keyword>
<dbReference type="InterPro" id="IPR013563">
    <property type="entry name" value="Oligopep_ABC_C"/>
</dbReference>
<dbReference type="NCBIfam" id="NF007739">
    <property type="entry name" value="PRK10419.1"/>
    <property type="match status" value="2"/>
</dbReference>
<dbReference type="Proteomes" id="UP000563898">
    <property type="component" value="Unassembled WGS sequence"/>
</dbReference>
<reference evidence="9 10" key="1">
    <citation type="submission" date="2020-04" db="EMBL/GenBank/DDBJ databases">
        <title>MicrobeNet Type strains.</title>
        <authorList>
            <person name="Nicholson A.C."/>
        </authorList>
    </citation>
    <scope>NUCLEOTIDE SEQUENCE [LARGE SCALE GENOMIC DNA]</scope>
    <source>
        <strain evidence="9 10">ATCC BAA-14</strain>
    </source>
</reference>
<dbReference type="Pfam" id="PF00005">
    <property type="entry name" value="ABC_tran"/>
    <property type="match status" value="2"/>
</dbReference>